<dbReference type="EMBL" id="CAMXCT030001112">
    <property type="protein sequence ID" value="CAL4774134.1"/>
    <property type="molecule type" value="Genomic_DNA"/>
</dbReference>
<dbReference type="Pfam" id="PF01981">
    <property type="entry name" value="PTH2"/>
    <property type="match status" value="1"/>
</dbReference>
<dbReference type="SUPFAM" id="SSF102462">
    <property type="entry name" value="Peptidyl-tRNA hydrolase II"/>
    <property type="match status" value="1"/>
</dbReference>
<organism evidence="6">
    <name type="scientific">Cladocopium goreaui</name>
    <dbReference type="NCBI Taxonomy" id="2562237"/>
    <lineage>
        <taxon>Eukaryota</taxon>
        <taxon>Sar</taxon>
        <taxon>Alveolata</taxon>
        <taxon>Dinophyceae</taxon>
        <taxon>Suessiales</taxon>
        <taxon>Symbiodiniaceae</taxon>
        <taxon>Cladocopium</taxon>
    </lineage>
</organism>
<dbReference type="OrthoDB" id="430043at2759"/>
<feature type="coiled-coil region" evidence="5">
    <location>
        <begin position="97"/>
        <end position="131"/>
    </location>
</feature>
<evidence type="ECO:0000256" key="4">
    <source>
        <dbReference type="ARBA" id="ARBA00048707"/>
    </source>
</evidence>
<dbReference type="EC" id="3.1.1.29" evidence="1"/>
<evidence type="ECO:0000256" key="2">
    <source>
        <dbReference type="ARBA" id="ARBA00022801"/>
    </source>
</evidence>
<dbReference type="InterPro" id="IPR002833">
    <property type="entry name" value="PTH2"/>
</dbReference>
<keyword evidence="5" id="KW-0175">Coiled coil</keyword>
<keyword evidence="2 8" id="KW-0378">Hydrolase</keyword>
<dbReference type="Gene3D" id="3.40.1490.10">
    <property type="entry name" value="Bit1"/>
    <property type="match status" value="1"/>
</dbReference>
<comment type="caution">
    <text evidence="6">The sequence shown here is derived from an EMBL/GenBank/DDBJ whole genome shotgun (WGS) entry which is preliminary data.</text>
</comment>
<dbReference type="GO" id="GO:0004045">
    <property type="term" value="F:peptidyl-tRNA hydrolase activity"/>
    <property type="evidence" value="ECO:0007669"/>
    <property type="project" value="UniProtKB-EC"/>
</dbReference>
<name>A0A9P1C799_9DINO</name>
<dbReference type="PANTHER" id="PTHR12649:SF11">
    <property type="entry name" value="PEPTIDYL-TRNA HYDROLASE 2, MITOCHONDRIAL"/>
    <property type="match status" value="1"/>
</dbReference>
<evidence type="ECO:0000313" key="7">
    <source>
        <dbReference type="EMBL" id="CAL1140197.1"/>
    </source>
</evidence>
<evidence type="ECO:0000256" key="3">
    <source>
        <dbReference type="ARBA" id="ARBA00038050"/>
    </source>
</evidence>
<dbReference type="AlphaFoldDB" id="A0A9P1C799"/>
<dbReference type="GO" id="GO:0005829">
    <property type="term" value="C:cytosol"/>
    <property type="evidence" value="ECO:0007669"/>
    <property type="project" value="TreeGrafter"/>
</dbReference>
<evidence type="ECO:0000313" key="6">
    <source>
        <dbReference type="EMBL" id="CAI3986822.1"/>
    </source>
</evidence>
<evidence type="ECO:0000313" key="8">
    <source>
        <dbReference type="EMBL" id="CAL4774134.1"/>
    </source>
</evidence>
<evidence type="ECO:0000256" key="5">
    <source>
        <dbReference type="SAM" id="Coils"/>
    </source>
</evidence>
<sequence>MSAGKLAAQVGHAVHDAVMGCPKAKLESWEDDGSMIVVLQADSEAELKELQSAATRLKLQSFDVQDEGLTEVEDETFTVLAIGPDASNRVDMVTGTLKLYADAAAAARTEAAELRERLAAAEAELATLRAKADL</sequence>
<dbReference type="EMBL" id="CAMXCT010001112">
    <property type="protein sequence ID" value="CAI3986822.1"/>
    <property type="molecule type" value="Genomic_DNA"/>
</dbReference>
<dbReference type="EMBL" id="CAMXCT020001112">
    <property type="protein sequence ID" value="CAL1140197.1"/>
    <property type="molecule type" value="Genomic_DNA"/>
</dbReference>
<comment type="similarity">
    <text evidence="3">Belongs to the PTH2 family.</text>
</comment>
<dbReference type="PANTHER" id="PTHR12649">
    <property type="entry name" value="PEPTIDYL-TRNA HYDROLASE 2"/>
    <property type="match status" value="1"/>
</dbReference>
<protein>
    <recommendedName>
        <fullName evidence="1">peptidyl-tRNA hydrolase</fullName>
        <ecNumber evidence="1">3.1.1.29</ecNumber>
    </recommendedName>
</protein>
<evidence type="ECO:0000313" key="9">
    <source>
        <dbReference type="Proteomes" id="UP001152797"/>
    </source>
</evidence>
<reference evidence="7" key="2">
    <citation type="submission" date="2024-04" db="EMBL/GenBank/DDBJ databases">
        <authorList>
            <person name="Chen Y."/>
            <person name="Shah S."/>
            <person name="Dougan E. K."/>
            <person name="Thang M."/>
            <person name="Chan C."/>
        </authorList>
    </citation>
    <scope>NUCLEOTIDE SEQUENCE [LARGE SCALE GENOMIC DNA]</scope>
</reference>
<proteinExistence type="inferred from homology"/>
<evidence type="ECO:0000256" key="1">
    <source>
        <dbReference type="ARBA" id="ARBA00013260"/>
    </source>
</evidence>
<dbReference type="InterPro" id="IPR023476">
    <property type="entry name" value="Pep_tRNA_hydro_II_dom_sf"/>
</dbReference>
<gene>
    <name evidence="6" type="ORF">C1SCF055_LOCUS14141</name>
</gene>
<dbReference type="Proteomes" id="UP001152797">
    <property type="component" value="Unassembled WGS sequence"/>
</dbReference>
<accession>A0A9P1C799</accession>
<reference evidence="6" key="1">
    <citation type="submission" date="2022-10" db="EMBL/GenBank/DDBJ databases">
        <authorList>
            <person name="Chen Y."/>
            <person name="Dougan E. K."/>
            <person name="Chan C."/>
            <person name="Rhodes N."/>
            <person name="Thang M."/>
        </authorList>
    </citation>
    <scope>NUCLEOTIDE SEQUENCE</scope>
</reference>
<comment type="catalytic activity">
    <reaction evidence="4">
        <text>an N-acyl-L-alpha-aminoacyl-tRNA + H2O = an N-acyl-L-amino acid + a tRNA + H(+)</text>
        <dbReference type="Rhea" id="RHEA:54448"/>
        <dbReference type="Rhea" id="RHEA-COMP:10123"/>
        <dbReference type="Rhea" id="RHEA-COMP:13883"/>
        <dbReference type="ChEBI" id="CHEBI:15377"/>
        <dbReference type="ChEBI" id="CHEBI:15378"/>
        <dbReference type="ChEBI" id="CHEBI:59874"/>
        <dbReference type="ChEBI" id="CHEBI:78442"/>
        <dbReference type="ChEBI" id="CHEBI:138191"/>
        <dbReference type="EC" id="3.1.1.29"/>
    </reaction>
</comment>
<keyword evidence="9" id="KW-1185">Reference proteome</keyword>